<comment type="caution">
    <text evidence="2">The sequence shown here is derived from an EMBL/GenBank/DDBJ whole genome shotgun (WGS) entry which is preliminary data.</text>
</comment>
<dbReference type="RefSeq" id="WP_149429248.1">
    <property type="nucleotide sequence ID" value="NZ_VLNY01000002.1"/>
</dbReference>
<keyword evidence="3" id="KW-1185">Reference proteome</keyword>
<comment type="similarity">
    <text evidence="1">Belongs to the UPF0166 family.</text>
</comment>
<evidence type="ECO:0000256" key="1">
    <source>
        <dbReference type="ARBA" id="ARBA00010554"/>
    </source>
</evidence>
<dbReference type="Proteomes" id="UP000322244">
    <property type="component" value="Unassembled WGS sequence"/>
</dbReference>
<dbReference type="InterPro" id="IPR003793">
    <property type="entry name" value="UPF0166"/>
</dbReference>
<organism evidence="2 3">
    <name type="scientific">Antrihabitans cavernicola</name>
    <dbReference type="NCBI Taxonomy" id="2495913"/>
    <lineage>
        <taxon>Bacteria</taxon>
        <taxon>Bacillati</taxon>
        <taxon>Actinomycetota</taxon>
        <taxon>Actinomycetes</taxon>
        <taxon>Mycobacteriales</taxon>
        <taxon>Nocardiaceae</taxon>
        <taxon>Antrihabitans</taxon>
    </lineage>
</organism>
<dbReference type="EMBL" id="VLNY01000002">
    <property type="protein sequence ID" value="KAA0024088.1"/>
    <property type="molecule type" value="Genomic_DNA"/>
</dbReference>
<dbReference type="PANTHER" id="PTHR35983">
    <property type="entry name" value="UPF0166 PROTEIN TM_0021"/>
    <property type="match status" value="1"/>
</dbReference>
<accession>A0A5A7SD58</accession>
<reference evidence="2 3" key="1">
    <citation type="submission" date="2019-07" db="EMBL/GenBank/DDBJ databases">
        <title>Rhodococcus cavernicolus sp. nov., isolated from a cave.</title>
        <authorList>
            <person name="Lee S.D."/>
        </authorList>
    </citation>
    <scope>NUCLEOTIDE SEQUENCE [LARGE SCALE GENOMIC DNA]</scope>
    <source>
        <strain evidence="2 3">C1-24</strain>
    </source>
</reference>
<proteinExistence type="inferred from homology"/>
<evidence type="ECO:0000313" key="3">
    <source>
        <dbReference type="Proteomes" id="UP000322244"/>
    </source>
</evidence>
<protein>
    <submittedName>
        <fullName evidence="2">DUF190 domain-containing protein</fullName>
    </submittedName>
</protein>
<dbReference type="SUPFAM" id="SSF54913">
    <property type="entry name" value="GlnB-like"/>
    <property type="match status" value="1"/>
</dbReference>
<dbReference type="Gene3D" id="3.30.70.120">
    <property type="match status" value="1"/>
</dbReference>
<dbReference type="PANTHER" id="PTHR35983:SF1">
    <property type="entry name" value="UPF0166 PROTEIN TM_0021"/>
    <property type="match status" value="1"/>
</dbReference>
<dbReference type="AlphaFoldDB" id="A0A5A7SD58"/>
<dbReference type="InterPro" id="IPR015867">
    <property type="entry name" value="N-reg_PII/ATP_PRibTrfase_C"/>
</dbReference>
<sequence>MHSSVALRLSIVLSEDDSWHHRPLYQEIVKRARDSRLAGASVWRGVEGYGASSRIHTARLLDLADDLPALVVIVDEPDRVRAFLGEIAELLTEATVTLDEVEHVRFGGVGDAT</sequence>
<name>A0A5A7SD58_9NOCA</name>
<dbReference type="Pfam" id="PF02641">
    <property type="entry name" value="DUF190"/>
    <property type="match status" value="1"/>
</dbReference>
<dbReference type="OrthoDB" id="9795599at2"/>
<dbReference type="InterPro" id="IPR011322">
    <property type="entry name" value="N-reg_PII-like_a/b"/>
</dbReference>
<gene>
    <name evidence="2" type="ORF">FOY51_05880</name>
</gene>
<evidence type="ECO:0000313" key="2">
    <source>
        <dbReference type="EMBL" id="KAA0024088.1"/>
    </source>
</evidence>